<proteinExistence type="predicted"/>
<dbReference type="GeneID" id="39591510"/>
<dbReference type="STRING" id="105984.A0A427XWS9"/>
<dbReference type="OrthoDB" id="2432613at2759"/>
<reference evidence="5 6" key="1">
    <citation type="submission" date="2018-11" db="EMBL/GenBank/DDBJ databases">
        <title>Genome sequence of Apiotrichum porosum DSM 27194.</title>
        <authorList>
            <person name="Aliyu H."/>
            <person name="Gorte O."/>
            <person name="Ochsenreither K."/>
        </authorList>
    </citation>
    <scope>NUCLEOTIDE SEQUENCE [LARGE SCALE GENOMIC DNA]</scope>
    <source>
        <strain evidence="5 6">DSM 27194</strain>
    </source>
</reference>
<dbReference type="InterPro" id="IPR018466">
    <property type="entry name" value="Kre9/Knh1-like_N"/>
</dbReference>
<organism evidence="5 6">
    <name type="scientific">Apiotrichum porosum</name>
    <dbReference type="NCBI Taxonomy" id="105984"/>
    <lineage>
        <taxon>Eukaryota</taxon>
        <taxon>Fungi</taxon>
        <taxon>Dikarya</taxon>
        <taxon>Basidiomycota</taxon>
        <taxon>Agaricomycotina</taxon>
        <taxon>Tremellomycetes</taxon>
        <taxon>Trichosporonales</taxon>
        <taxon>Trichosporonaceae</taxon>
        <taxon>Apiotrichum</taxon>
    </lineage>
</organism>
<keyword evidence="6" id="KW-1185">Reference proteome</keyword>
<name>A0A427XWS9_9TREE</name>
<accession>A0A427XWS9</accession>
<protein>
    <recommendedName>
        <fullName evidence="4">Yeast cell wall synthesis Kre9/Knh1-like N-terminal domain-containing protein</fullName>
    </recommendedName>
</protein>
<gene>
    <name evidence="5" type="ORF">EHS24_006967</name>
</gene>
<sequence>MRAAFLPLFAAALTAFSPVLAQDTAAATDAAATDVATDVASATDTATTATTTDSTTTSGEGVTPTEPDGNTLVKAGSNITAQWTVDQSGLWSNMTIELMTGSNEAMTSLETVGEGIDGTVETSYSFVAPQVHPYSKIYFLQFTNPGESGTFWTTRFTIASASGAYVNPTLNETTSAGEVVGYGDGALGEDTSATTTSGSASVESGVGSNGVTLYTAGITTGTSKPTNVDATGVAVATEGASAASMGKLVSPAAAIMAVVAAAAVIV</sequence>
<evidence type="ECO:0000256" key="3">
    <source>
        <dbReference type="SAM" id="SignalP"/>
    </source>
</evidence>
<feature type="chain" id="PRO_5019485970" description="Yeast cell wall synthesis Kre9/Knh1-like N-terminal domain-containing protein" evidence="3">
    <location>
        <begin position="22"/>
        <end position="266"/>
    </location>
</feature>
<keyword evidence="1 3" id="KW-0732">Signal</keyword>
<feature type="signal peptide" evidence="3">
    <location>
        <begin position="1"/>
        <end position="21"/>
    </location>
</feature>
<evidence type="ECO:0000256" key="2">
    <source>
        <dbReference type="SAM" id="MobiDB-lite"/>
    </source>
</evidence>
<feature type="compositionally biased region" description="Low complexity" evidence="2">
    <location>
        <begin position="38"/>
        <end position="57"/>
    </location>
</feature>
<dbReference type="PANTHER" id="PTHR40633:SF1">
    <property type="entry name" value="GPI ANCHORED SERINE-THREONINE RICH PROTEIN (AFU_ORTHOLOGUE AFUA_1G03630)"/>
    <property type="match status" value="1"/>
</dbReference>
<feature type="domain" description="Yeast cell wall synthesis Kre9/Knh1-like N-terminal" evidence="4">
    <location>
        <begin position="67"/>
        <end position="158"/>
    </location>
</feature>
<dbReference type="Pfam" id="PF10342">
    <property type="entry name" value="Kre9_KNH"/>
    <property type="match status" value="1"/>
</dbReference>
<evidence type="ECO:0000313" key="5">
    <source>
        <dbReference type="EMBL" id="RSH83292.1"/>
    </source>
</evidence>
<dbReference type="RefSeq" id="XP_028477244.1">
    <property type="nucleotide sequence ID" value="XM_028622352.1"/>
</dbReference>
<comment type="caution">
    <text evidence="5">The sequence shown here is derived from an EMBL/GenBank/DDBJ whole genome shotgun (WGS) entry which is preliminary data.</text>
</comment>
<dbReference type="PANTHER" id="PTHR40633">
    <property type="entry name" value="MATRIX PROTEIN, PUTATIVE (AFU_ORTHOLOGUE AFUA_8G05410)-RELATED"/>
    <property type="match status" value="1"/>
</dbReference>
<evidence type="ECO:0000256" key="1">
    <source>
        <dbReference type="ARBA" id="ARBA00022729"/>
    </source>
</evidence>
<evidence type="ECO:0000313" key="6">
    <source>
        <dbReference type="Proteomes" id="UP000279236"/>
    </source>
</evidence>
<feature type="region of interest" description="Disordered" evidence="2">
    <location>
        <begin position="38"/>
        <end position="68"/>
    </location>
</feature>
<dbReference type="EMBL" id="RSCE01000004">
    <property type="protein sequence ID" value="RSH83292.1"/>
    <property type="molecule type" value="Genomic_DNA"/>
</dbReference>
<dbReference type="AlphaFoldDB" id="A0A427XWS9"/>
<evidence type="ECO:0000259" key="4">
    <source>
        <dbReference type="Pfam" id="PF10342"/>
    </source>
</evidence>
<dbReference type="InterPro" id="IPR052982">
    <property type="entry name" value="SRP1/TIP1-like"/>
</dbReference>
<dbReference type="Proteomes" id="UP000279236">
    <property type="component" value="Unassembled WGS sequence"/>
</dbReference>